<evidence type="ECO:0000256" key="10">
    <source>
        <dbReference type="PROSITE-ProRule" id="PRU00125"/>
    </source>
</evidence>
<keyword evidence="5 10" id="KW-0440">LIM domain</keyword>
<feature type="domain" description="LIM zinc-binding" evidence="13">
    <location>
        <begin position="63"/>
        <end position="125"/>
    </location>
</feature>
<name>B3RP90_TRIAD</name>
<protein>
    <submittedName>
        <fullName evidence="15">Uncharacterized protein</fullName>
    </submittedName>
</protein>
<organism evidence="15 16">
    <name type="scientific">Trichoplax adhaerens</name>
    <name type="common">Trichoplax reptans</name>
    <dbReference type="NCBI Taxonomy" id="10228"/>
    <lineage>
        <taxon>Eukaryota</taxon>
        <taxon>Metazoa</taxon>
        <taxon>Placozoa</taxon>
        <taxon>Uniplacotomia</taxon>
        <taxon>Trichoplacea</taxon>
        <taxon>Trichoplacidae</taxon>
        <taxon>Trichoplax</taxon>
    </lineage>
</organism>
<evidence type="ECO:0000256" key="1">
    <source>
        <dbReference type="ARBA" id="ARBA00004123"/>
    </source>
</evidence>
<evidence type="ECO:0000313" key="16">
    <source>
        <dbReference type="Proteomes" id="UP000009022"/>
    </source>
</evidence>
<feature type="compositionally biased region" description="Basic and acidic residues" evidence="12">
    <location>
        <begin position="132"/>
        <end position="142"/>
    </location>
</feature>
<sequence>CAGCGRSIMDQEYLGIQKTDKKWHIQCLRCYDCNEPLDKDQSCYVKQGNIFCRTDYFNRFGSIKCPTCNSGISPKEHVMKAREYAYHCSCFICHTCNRLLKTGEEFAMRGCKLYCKEHFQSITSDHRHSHHSNKDNSGENHDSSNSNDITDEHGRSKRIRTSFKQPQLRTMKTYFALNHNPDSKDLKQLSIKTGLNKRVLQVWFQNARAKYRRSI</sequence>
<dbReference type="SMART" id="SM00132">
    <property type="entry name" value="LIM"/>
    <property type="match status" value="2"/>
</dbReference>
<dbReference type="SUPFAM" id="SSF57716">
    <property type="entry name" value="Glucocorticoid receptor-like (DNA-binding domain)"/>
    <property type="match status" value="1"/>
</dbReference>
<dbReference type="Proteomes" id="UP000009022">
    <property type="component" value="Unassembled WGS sequence"/>
</dbReference>
<keyword evidence="16" id="KW-1185">Reference proteome</keyword>
<keyword evidence="2 10" id="KW-0479">Metal-binding</keyword>
<dbReference type="GO" id="GO:0046872">
    <property type="term" value="F:metal ion binding"/>
    <property type="evidence" value="ECO:0007669"/>
    <property type="project" value="UniProtKB-KW"/>
</dbReference>
<dbReference type="GO" id="GO:0005634">
    <property type="term" value="C:nucleus"/>
    <property type="evidence" value="ECO:0000318"/>
    <property type="project" value="GO_Central"/>
</dbReference>
<evidence type="ECO:0000313" key="15">
    <source>
        <dbReference type="EMBL" id="EDV28148.1"/>
    </source>
</evidence>
<evidence type="ECO:0000256" key="8">
    <source>
        <dbReference type="ARBA" id="ARBA00023242"/>
    </source>
</evidence>
<dbReference type="InterPro" id="IPR001781">
    <property type="entry name" value="Znf_LIM"/>
</dbReference>
<dbReference type="PhylomeDB" id="B3RP90"/>
<keyword evidence="4 10" id="KW-0862">Zinc</keyword>
<dbReference type="RefSeq" id="XP_002109982.1">
    <property type="nucleotide sequence ID" value="XM_002109946.1"/>
</dbReference>
<dbReference type="InterPro" id="IPR001356">
    <property type="entry name" value="HD"/>
</dbReference>
<evidence type="ECO:0000256" key="6">
    <source>
        <dbReference type="ARBA" id="ARBA00023125"/>
    </source>
</evidence>
<dbReference type="GO" id="GO:0000977">
    <property type="term" value="F:RNA polymerase II transcription regulatory region sequence-specific DNA binding"/>
    <property type="evidence" value="ECO:0000318"/>
    <property type="project" value="GO_Central"/>
</dbReference>
<dbReference type="EMBL" id="DS985242">
    <property type="protein sequence ID" value="EDV28148.1"/>
    <property type="molecule type" value="Genomic_DNA"/>
</dbReference>
<dbReference type="PANTHER" id="PTHR24208">
    <property type="entry name" value="LIM/HOMEOBOX PROTEIN LHX"/>
    <property type="match status" value="1"/>
</dbReference>
<dbReference type="Gene3D" id="1.10.10.60">
    <property type="entry name" value="Homeodomain-like"/>
    <property type="match status" value="1"/>
</dbReference>
<dbReference type="GO" id="GO:0000981">
    <property type="term" value="F:DNA-binding transcription factor activity, RNA polymerase II-specific"/>
    <property type="evidence" value="ECO:0000318"/>
    <property type="project" value="GO_Central"/>
</dbReference>
<dbReference type="PANTHER" id="PTHR24208:SF168">
    <property type="entry name" value="PROTEIN APTEROUS"/>
    <property type="match status" value="1"/>
</dbReference>
<evidence type="ECO:0000259" key="13">
    <source>
        <dbReference type="PROSITE" id="PS50023"/>
    </source>
</evidence>
<dbReference type="eggNOG" id="KOG0490">
    <property type="taxonomic scope" value="Eukaryota"/>
</dbReference>
<dbReference type="SMART" id="SM00389">
    <property type="entry name" value="HOX"/>
    <property type="match status" value="1"/>
</dbReference>
<evidence type="ECO:0000256" key="4">
    <source>
        <dbReference type="ARBA" id="ARBA00022833"/>
    </source>
</evidence>
<dbReference type="InterPro" id="IPR009057">
    <property type="entry name" value="Homeodomain-like_sf"/>
</dbReference>
<dbReference type="SUPFAM" id="SSF46689">
    <property type="entry name" value="Homeodomain-like"/>
    <property type="match status" value="1"/>
</dbReference>
<dbReference type="Gene3D" id="2.10.110.10">
    <property type="entry name" value="Cysteine Rich Protein"/>
    <property type="match status" value="2"/>
</dbReference>
<evidence type="ECO:0000256" key="7">
    <source>
        <dbReference type="ARBA" id="ARBA00023155"/>
    </source>
</evidence>
<evidence type="ECO:0000256" key="2">
    <source>
        <dbReference type="ARBA" id="ARBA00022723"/>
    </source>
</evidence>
<keyword evidence="7 9" id="KW-0371">Homeobox</keyword>
<dbReference type="FunCoup" id="B3RP90">
    <property type="interactions" value="748"/>
</dbReference>
<accession>B3RP90</accession>
<keyword evidence="3" id="KW-0677">Repeat</keyword>
<dbReference type="PROSITE" id="PS00478">
    <property type="entry name" value="LIM_DOMAIN_1"/>
    <property type="match status" value="2"/>
</dbReference>
<dbReference type="CDD" id="cd00086">
    <property type="entry name" value="homeodomain"/>
    <property type="match status" value="1"/>
</dbReference>
<comment type="subcellular location">
    <subcellularLocation>
        <location evidence="1 9 11">Nucleus</location>
    </subcellularLocation>
</comment>
<dbReference type="GO" id="GO:0006357">
    <property type="term" value="P:regulation of transcription by RNA polymerase II"/>
    <property type="evidence" value="ECO:0000318"/>
    <property type="project" value="GO_Central"/>
</dbReference>
<evidence type="ECO:0000256" key="12">
    <source>
        <dbReference type="SAM" id="MobiDB-lite"/>
    </source>
</evidence>
<dbReference type="GO" id="GO:0030182">
    <property type="term" value="P:neuron differentiation"/>
    <property type="evidence" value="ECO:0000318"/>
    <property type="project" value="GO_Central"/>
</dbReference>
<evidence type="ECO:0000259" key="14">
    <source>
        <dbReference type="PROSITE" id="PS50071"/>
    </source>
</evidence>
<dbReference type="InParanoid" id="B3RP90"/>
<dbReference type="AlphaFoldDB" id="B3RP90"/>
<evidence type="ECO:0000256" key="5">
    <source>
        <dbReference type="ARBA" id="ARBA00023038"/>
    </source>
</evidence>
<dbReference type="HOGENOM" id="CLU_027802_2_2_1"/>
<proteinExistence type="predicted"/>
<keyword evidence="6 9" id="KW-0238">DNA-binding</keyword>
<feature type="non-terminal residue" evidence="15">
    <location>
        <position position="1"/>
    </location>
</feature>
<dbReference type="PROSITE" id="PS00027">
    <property type="entry name" value="HOMEOBOX_1"/>
    <property type="match status" value="1"/>
</dbReference>
<dbReference type="PROSITE" id="PS50023">
    <property type="entry name" value="LIM_DOMAIN_2"/>
    <property type="match status" value="2"/>
</dbReference>
<dbReference type="GeneID" id="6750643"/>
<feature type="domain" description="Homeobox" evidence="14">
    <location>
        <begin position="154"/>
        <end position="214"/>
    </location>
</feature>
<dbReference type="STRING" id="10228.B3RP90"/>
<feature type="DNA-binding region" description="Homeobox" evidence="9">
    <location>
        <begin position="156"/>
        <end position="215"/>
    </location>
</feature>
<dbReference type="Pfam" id="PF00412">
    <property type="entry name" value="LIM"/>
    <property type="match status" value="2"/>
</dbReference>
<dbReference type="KEGG" id="tad:TRIADDRAFT_14836"/>
<dbReference type="OrthoDB" id="9990008at2759"/>
<feature type="non-terminal residue" evidence="15">
    <location>
        <position position="215"/>
    </location>
</feature>
<dbReference type="FunFam" id="1.10.10.60:FF:000027">
    <property type="entry name" value="LIM/homeobox protein Lhx9"/>
    <property type="match status" value="1"/>
</dbReference>
<feature type="domain" description="LIM zinc-binding" evidence="13">
    <location>
        <begin position="1"/>
        <end position="62"/>
    </location>
</feature>
<dbReference type="InterPro" id="IPR017970">
    <property type="entry name" value="Homeobox_CS"/>
</dbReference>
<reference evidence="15 16" key="1">
    <citation type="journal article" date="2008" name="Nature">
        <title>The Trichoplax genome and the nature of placozoans.</title>
        <authorList>
            <person name="Srivastava M."/>
            <person name="Begovic E."/>
            <person name="Chapman J."/>
            <person name="Putnam N.H."/>
            <person name="Hellsten U."/>
            <person name="Kawashima T."/>
            <person name="Kuo A."/>
            <person name="Mitros T."/>
            <person name="Salamov A."/>
            <person name="Carpenter M.L."/>
            <person name="Signorovitch A.Y."/>
            <person name="Moreno M.A."/>
            <person name="Kamm K."/>
            <person name="Grimwood J."/>
            <person name="Schmutz J."/>
            <person name="Shapiro H."/>
            <person name="Grigoriev I.V."/>
            <person name="Buss L.W."/>
            <person name="Schierwater B."/>
            <person name="Dellaporta S.L."/>
            <person name="Rokhsar D.S."/>
        </authorList>
    </citation>
    <scope>NUCLEOTIDE SEQUENCE [LARGE SCALE GENOMIC DNA]</scope>
    <source>
        <strain evidence="15 16">Grell-BS-1999</strain>
    </source>
</reference>
<dbReference type="InterPro" id="IPR050453">
    <property type="entry name" value="LIM_Homeobox_TF"/>
</dbReference>
<evidence type="ECO:0000256" key="11">
    <source>
        <dbReference type="RuleBase" id="RU000682"/>
    </source>
</evidence>
<gene>
    <name evidence="15" type="ORF">TRIADDRAFT_14836</name>
</gene>
<keyword evidence="8 9" id="KW-0539">Nucleus</keyword>
<dbReference type="CTD" id="6750643"/>
<dbReference type="PROSITE" id="PS50071">
    <property type="entry name" value="HOMEOBOX_2"/>
    <property type="match status" value="1"/>
</dbReference>
<evidence type="ECO:0000256" key="3">
    <source>
        <dbReference type="ARBA" id="ARBA00022737"/>
    </source>
</evidence>
<dbReference type="Pfam" id="PF00046">
    <property type="entry name" value="Homeodomain"/>
    <property type="match status" value="1"/>
</dbReference>
<evidence type="ECO:0000256" key="9">
    <source>
        <dbReference type="PROSITE-ProRule" id="PRU00108"/>
    </source>
</evidence>
<feature type="region of interest" description="Disordered" evidence="12">
    <location>
        <begin position="126"/>
        <end position="163"/>
    </location>
</feature>
<dbReference type="OMA" id="RRDYTAK"/>